<dbReference type="KEGG" id="rfo:REIFOR_01123"/>
<dbReference type="InterPro" id="IPR027417">
    <property type="entry name" value="P-loop_NTPase"/>
</dbReference>
<keyword evidence="1" id="KW-0805">Transcription regulation</keyword>
<name>A0A2K8KNN4_9GAMM</name>
<organism evidence="5 6">
    <name type="scientific">Reinekea forsetii</name>
    <dbReference type="NCBI Taxonomy" id="1336806"/>
    <lineage>
        <taxon>Bacteria</taxon>
        <taxon>Pseudomonadati</taxon>
        <taxon>Pseudomonadota</taxon>
        <taxon>Gammaproteobacteria</taxon>
        <taxon>Oceanospirillales</taxon>
        <taxon>Saccharospirillaceae</taxon>
        <taxon>Reinekea</taxon>
    </lineage>
</organism>
<dbReference type="Gene3D" id="3.40.50.300">
    <property type="entry name" value="P-loop containing nucleotide triphosphate hydrolases"/>
    <property type="match status" value="1"/>
</dbReference>
<evidence type="ECO:0000259" key="4">
    <source>
        <dbReference type="PROSITE" id="PS50043"/>
    </source>
</evidence>
<dbReference type="EMBL" id="CP011797">
    <property type="protein sequence ID" value="ATX76272.1"/>
    <property type="molecule type" value="Genomic_DNA"/>
</dbReference>
<dbReference type="RefSeq" id="WP_100256624.1">
    <property type="nucleotide sequence ID" value="NZ_CP011797.1"/>
</dbReference>
<gene>
    <name evidence="5" type="ORF">REIFOR_01123</name>
</gene>
<reference evidence="5 6" key="1">
    <citation type="journal article" date="2017" name="Environ. Microbiol.">
        <title>Genomic and physiological analyses of 'Reinekea forsetii' reveal a versatile opportunistic lifestyle during spring algae blooms.</title>
        <authorList>
            <person name="Avci B."/>
            <person name="Hahnke R.L."/>
            <person name="Chafee M."/>
            <person name="Fischer T."/>
            <person name="Gruber-Vodicka H."/>
            <person name="Tegetmeyer H.E."/>
            <person name="Harder J."/>
            <person name="Fuchs B.M."/>
            <person name="Amann R.I."/>
            <person name="Teeling H."/>
        </authorList>
    </citation>
    <scope>NUCLEOTIDE SEQUENCE [LARGE SCALE GENOMIC DNA]</scope>
    <source>
        <strain evidence="5 6">Hel1_31_D35</strain>
    </source>
</reference>
<dbReference type="Gene3D" id="1.25.40.10">
    <property type="entry name" value="Tetratricopeptide repeat domain"/>
    <property type="match status" value="1"/>
</dbReference>
<dbReference type="InterPro" id="IPR016032">
    <property type="entry name" value="Sig_transdc_resp-reg_C-effctor"/>
</dbReference>
<evidence type="ECO:0000256" key="3">
    <source>
        <dbReference type="ARBA" id="ARBA00023163"/>
    </source>
</evidence>
<dbReference type="OrthoDB" id="9796655at2"/>
<proteinExistence type="predicted"/>
<dbReference type="PANTHER" id="PTHR44688:SF16">
    <property type="entry name" value="DNA-BINDING TRANSCRIPTIONAL ACTIVATOR DEVR_DOSR"/>
    <property type="match status" value="1"/>
</dbReference>
<evidence type="ECO:0000256" key="1">
    <source>
        <dbReference type="ARBA" id="ARBA00023015"/>
    </source>
</evidence>
<dbReference type="AlphaFoldDB" id="A0A2K8KNN4"/>
<evidence type="ECO:0000313" key="6">
    <source>
        <dbReference type="Proteomes" id="UP000229757"/>
    </source>
</evidence>
<dbReference type="SUPFAM" id="SSF46894">
    <property type="entry name" value="C-terminal effector domain of the bipartite response regulators"/>
    <property type="match status" value="1"/>
</dbReference>
<dbReference type="SUPFAM" id="SSF48452">
    <property type="entry name" value="TPR-like"/>
    <property type="match status" value="1"/>
</dbReference>
<keyword evidence="3" id="KW-0804">Transcription</keyword>
<dbReference type="PRINTS" id="PR00038">
    <property type="entry name" value="HTHLUXR"/>
</dbReference>
<dbReference type="Pfam" id="PF00196">
    <property type="entry name" value="GerE"/>
    <property type="match status" value="1"/>
</dbReference>
<dbReference type="PROSITE" id="PS50043">
    <property type="entry name" value="HTH_LUXR_2"/>
    <property type="match status" value="1"/>
</dbReference>
<sequence>MDSVIFRPVNVTGKLIKRQLCPRIIDGVAPLNVLLAPSGYGKTALALDVYETWTESRIWVNAEHHEDFVSGARILLAYLARTVDGGFSFKADYNDVAKLAIQIGDRLHLILKPFLLVVDGLTPQHDGRIIELFYELSQYLPSQHKILINGLNGVARPSQRLLCQGNIQIFTAPALRFNSVETATVVPPTWRQDNHRMQLVNACEGWPVLLGLMVQQEKQENDFCLQEQVLIRYIKEVMSHSLSPAALQFANLLVEVPEFDSELLTCFRGHDAEIVKELVDTGFLIQLQHYGFQYHFRWPSLVRKALQHGTARKKISRLELLRLLAWADRTGRWADGLNFALQLDNPAQIITRLIRTGRQVQESGKANLLREALALVRQHTPIEENIDLLFIDLAAHTLQPEKILQSKIDQSYRLLKTLTCDKQRQYRVWIECVEAQAIMRKSDLERAQAFANRIRDNVCELPDYYQTQALGVLGEVAMLSGDLAEALHYFQQGELVAMQSDLLSSVLWHRHQRAQVMTQMGQINLATNVRFAAIQFAREKNGMALFSYECLLRAHCEQLLRELRTYEAEPFLNELEQRCLLIGDIDGLPINMLRLELHRLRCWVDSQYHYDISPTVEMIERALLRAQHPHVLVRAEQTLLNHWHQTEQIHAISQWYSRHNQPVVHPQGADELLHLRNLIFAYLVLQQHDIEVQPKWVDFTDLQLEKWLAIWPTVGPMAVLLYALIDFHEPTDQRMPWIFKCIGLFSQANNLAEPLAYHPSWLEPLFKSNFTIQRFQSTFISRIHAIWGNRVKTRVVRQDRAQPEQTQNLGLSPREWQLLQCVAKGMTNEDIADHLNLCLGTVKNQLTKIYRKLGVSGRGAARSRYKSLAEVA</sequence>
<dbReference type="CDD" id="cd06170">
    <property type="entry name" value="LuxR_C_like"/>
    <property type="match status" value="1"/>
</dbReference>
<dbReference type="Gene3D" id="1.10.10.10">
    <property type="entry name" value="Winged helix-like DNA-binding domain superfamily/Winged helix DNA-binding domain"/>
    <property type="match status" value="1"/>
</dbReference>
<dbReference type="InterPro" id="IPR000792">
    <property type="entry name" value="Tscrpt_reg_LuxR_C"/>
</dbReference>
<dbReference type="SUPFAM" id="SSF52540">
    <property type="entry name" value="P-loop containing nucleoside triphosphate hydrolases"/>
    <property type="match status" value="1"/>
</dbReference>
<dbReference type="GO" id="GO:0006355">
    <property type="term" value="P:regulation of DNA-templated transcription"/>
    <property type="evidence" value="ECO:0007669"/>
    <property type="project" value="InterPro"/>
</dbReference>
<dbReference type="PANTHER" id="PTHR44688">
    <property type="entry name" value="DNA-BINDING TRANSCRIPTIONAL ACTIVATOR DEVR_DOSR"/>
    <property type="match status" value="1"/>
</dbReference>
<dbReference type="Proteomes" id="UP000229757">
    <property type="component" value="Chromosome"/>
</dbReference>
<dbReference type="SMART" id="SM00421">
    <property type="entry name" value="HTH_LUXR"/>
    <property type="match status" value="1"/>
</dbReference>
<evidence type="ECO:0000313" key="5">
    <source>
        <dbReference type="EMBL" id="ATX76272.1"/>
    </source>
</evidence>
<dbReference type="GO" id="GO:0003677">
    <property type="term" value="F:DNA binding"/>
    <property type="evidence" value="ECO:0007669"/>
    <property type="project" value="UniProtKB-KW"/>
</dbReference>
<feature type="domain" description="HTH luxR-type" evidence="4">
    <location>
        <begin position="804"/>
        <end position="869"/>
    </location>
</feature>
<keyword evidence="6" id="KW-1185">Reference proteome</keyword>
<dbReference type="InterPro" id="IPR011990">
    <property type="entry name" value="TPR-like_helical_dom_sf"/>
</dbReference>
<keyword evidence="2" id="KW-0238">DNA-binding</keyword>
<protein>
    <submittedName>
        <fullName evidence="5">ATP-dependent transcriptional regulator</fullName>
    </submittedName>
</protein>
<accession>A0A2K8KNN4</accession>
<evidence type="ECO:0000256" key="2">
    <source>
        <dbReference type="ARBA" id="ARBA00023125"/>
    </source>
</evidence>
<dbReference type="InterPro" id="IPR036388">
    <property type="entry name" value="WH-like_DNA-bd_sf"/>
</dbReference>